<proteinExistence type="predicted"/>
<name>A0A8I2D6D7_9GAMM</name>
<dbReference type="AlphaFoldDB" id="A0A8I2D6D7"/>
<reference evidence="1" key="1">
    <citation type="submission" date="2021-03" db="EMBL/GenBank/DDBJ databases">
        <authorList>
            <person name="Stanton E."/>
        </authorList>
    </citation>
    <scope>NUCLEOTIDE SEQUENCE</scope>
    <source>
        <strain evidence="1">2020EL-00113</strain>
    </source>
</reference>
<gene>
    <name evidence="1" type="ORF">J7T18_09595</name>
</gene>
<dbReference type="EMBL" id="JAGKLY010000003">
    <property type="protein sequence ID" value="MBQ0268550.1"/>
    <property type="molecule type" value="Genomic_DNA"/>
</dbReference>
<comment type="caution">
    <text evidence="1">The sequence shown here is derived from an EMBL/GenBank/DDBJ whole genome shotgun (WGS) entry which is preliminary data.</text>
</comment>
<protein>
    <submittedName>
        <fullName evidence="1">Uncharacterized protein</fullName>
    </submittedName>
</protein>
<dbReference type="Proteomes" id="UP000674270">
    <property type="component" value="Unassembled WGS sequence"/>
</dbReference>
<evidence type="ECO:0000313" key="2">
    <source>
        <dbReference type="Proteomes" id="UP000674270"/>
    </source>
</evidence>
<evidence type="ECO:0000313" key="1">
    <source>
        <dbReference type="EMBL" id="MBQ0268550.1"/>
    </source>
</evidence>
<dbReference type="RefSeq" id="WP_210848404.1">
    <property type="nucleotide sequence ID" value="NZ_JAGKLY010000003.1"/>
</dbReference>
<sequence>MKKYTVTATKKDGTTYEGLMTTKEPRVTNGLIAIAQADGAWIYISPDEISSVEYVPVVETPTDALSGA</sequence>
<accession>A0A8I2D6D7</accession>
<organism evidence="1 2">
    <name type="scientific">Providencia huaxiensis</name>
    <dbReference type="NCBI Taxonomy" id="2027290"/>
    <lineage>
        <taxon>Bacteria</taxon>
        <taxon>Pseudomonadati</taxon>
        <taxon>Pseudomonadota</taxon>
        <taxon>Gammaproteobacteria</taxon>
        <taxon>Enterobacterales</taxon>
        <taxon>Morganellaceae</taxon>
        <taxon>Providencia</taxon>
    </lineage>
</organism>